<gene>
    <name evidence="2" type="ORF">METZ01_LOCUS26147</name>
</gene>
<reference evidence="2" key="1">
    <citation type="submission" date="2018-05" db="EMBL/GenBank/DDBJ databases">
        <authorList>
            <person name="Lanie J.A."/>
            <person name="Ng W.-L."/>
            <person name="Kazmierczak K.M."/>
            <person name="Andrzejewski T.M."/>
            <person name="Davidsen T.M."/>
            <person name="Wayne K.J."/>
            <person name="Tettelin H."/>
            <person name="Glass J.I."/>
            <person name="Rusch D."/>
            <person name="Podicherti R."/>
            <person name="Tsui H.-C.T."/>
            <person name="Winkler M.E."/>
        </authorList>
    </citation>
    <scope>NUCLEOTIDE SEQUENCE</scope>
</reference>
<protein>
    <recommendedName>
        <fullName evidence="1">BPP domain-containing protein</fullName>
    </recommendedName>
</protein>
<dbReference type="EMBL" id="UINC01001174">
    <property type="protein sequence ID" value="SUZ73293.1"/>
    <property type="molecule type" value="Genomic_DNA"/>
</dbReference>
<dbReference type="PROSITE" id="PS51257">
    <property type="entry name" value="PROKAR_LIPOPROTEIN"/>
    <property type="match status" value="1"/>
</dbReference>
<dbReference type="SUPFAM" id="SSF50956">
    <property type="entry name" value="Thermostable phytase (3-phytase)"/>
    <property type="match status" value="1"/>
</dbReference>
<evidence type="ECO:0000313" key="2">
    <source>
        <dbReference type="EMBL" id="SUZ73293.1"/>
    </source>
</evidence>
<sequence>MVDRLMNVIISILLLFAISCNKQKSNNNSIIQVIATMETEPVASSDDTVDDPCIWVHPNDPSLSLIIGTDKDENSAGLRVYDLSGNQIYETEIEKANNVDIRYGFKLGGDTVDIVTTGERTSNTLGVFKIDSDNRSLVNVAAREIIVGITVYGSCMYKNVNTGDVYAIVNDKEGNVEQYKLFDNGSGLVDASLVRTLKLPSKLEGCVADDLLGYLYIGEEDKGLIWKYGANPSDGDIGSLVEENTHLTADVEGLTIYYSGDSTGYLIASSQGDNTYAVYKREGENSYIGKFAIVDGNNIDGTSETDGIDVCNMYLGANFSQGIFVVQDGRNDVGNQNFKAVPWENIASAFNPSLDINPNWDLRKY</sequence>
<proteinExistence type="predicted"/>
<name>A0A381Q6P3_9ZZZZ</name>
<dbReference type="AlphaFoldDB" id="A0A381Q6P3"/>
<organism evidence="2">
    <name type="scientific">marine metagenome</name>
    <dbReference type="NCBI Taxonomy" id="408172"/>
    <lineage>
        <taxon>unclassified sequences</taxon>
        <taxon>metagenomes</taxon>
        <taxon>ecological metagenomes</taxon>
    </lineage>
</organism>
<dbReference type="GO" id="GO:0016158">
    <property type="term" value="F:inositol hexakisphosphate 3-phosphatase activity"/>
    <property type="evidence" value="ECO:0007669"/>
    <property type="project" value="InterPro"/>
</dbReference>
<dbReference type="Gene3D" id="2.120.10.30">
    <property type="entry name" value="TolB, C-terminal domain"/>
    <property type="match status" value="1"/>
</dbReference>
<dbReference type="InterPro" id="IPR003431">
    <property type="entry name" value="B-propeller_Phytase"/>
</dbReference>
<dbReference type="Pfam" id="PF02333">
    <property type="entry name" value="Phytase"/>
    <property type="match status" value="1"/>
</dbReference>
<accession>A0A381Q6P3</accession>
<dbReference type="InterPro" id="IPR011042">
    <property type="entry name" value="6-blade_b-propeller_TolB-like"/>
</dbReference>
<feature type="domain" description="BPP" evidence="1">
    <location>
        <begin position="23"/>
        <end position="350"/>
    </location>
</feature>
<evidence type="ECO:0000259" key="1">
    <source>
        <dbReference type="PROSITE" id="PS51662"/>
    </source>
</evidence>
<dbReference type="PROSITE" id="PS51662">
    <property type="entry name" value="BP_PHYTASE"/>
    <property type="match status" value="1"/>
</dbReference>